<dbReference type="OrthoDB" id="77878at2759"/>
<dbReference type="Proteomes" id="UP000050761">
    <property type="component" value="Unassembled WGS sequence"/>
</dbReference>
<feature type="transmembrane region" description="Helical" evidence="1">
    <location>
        <begin position="71"/>
        <end position="91"/>
    </location>
</feature>
<gene>
    <name evidence="2" type="ORF">HPBE_LOCUS6809</name>
</gene>
<sequence length="171" mass="19053">MKAVSKAASVLVRPSITSSTFPTLSAKTTVVLFGWAAAKDQHLAKHSKIYEDEGGVVDDLRAVLEPRDSRLALHLFSMNGVYTLCSLVLQYPTLNILERSDGIVFDSPWSFAALADTLARSNKQGGSVRDYLTIRFLLWKGYFVMGIYSFLVEVSVIGAKSFKIRRLRYIL</sequence>
<dbReference type="WBParaSite" id="HPBE_0000680801-mRNA-1">
    <property type="protein sequence ID" value="HPBE_0000680801-mRNA-1"/>
    <property type="gene ID" value="HPBE_0000680801"/>
</dbReference>
<evidence type="ECO:0000256" key="1">
    <source>
        <dbReference type="SAM" id="Phobius"/>
    </source>
</evidence>
<feature type="transmembrane region" description="Helical" evidence="1">
    <location>
        <begin position="137"/>
        <end position="159"/>
    </location>
</feature>
<dbReference type="AlphaFoldDB" id="A0A183FIR0"/>
<accession>A0A183FIR0</accession>
<reference evidence="2 3" key="1">
    <citation type="submission" date="2018-11" db="EMBL/GenBank/DDBJ databases">
        <authorList>
            <consortium name="Pathogen Informatics"/>
        </authorList>
    </citation>
    <scope>NUCLEOTIDE SEQUENCE [LARGE SCALE GENOMIC DNA]</scope>
</reference>
<accession>A0A3P8AZF5</accession>
<keyword evidence="1" id="KW-0472">Membrane</keyword>
<evidence type="ECO:0000313" key="4">
    <source>
        <dbReference type="WBParaSite" id="HPBE_0000680801-mRNA-1"/>
    </source>
</evidence>
<name>A0A183FIR0_HELPZ</name>
<keyword evidence="1" id="KW-1133">Transmembrane helix</keyword>
<dbReference type="EMBL" id="UZAH01025745">
    <property type="protein sequence ID" value="VDO69748.1"/>
    <property type="molecule type" value="Genomic_DNA"/>
</dbReference>
<evidence type="ECO:0000313" key="2">
    <source>
        <dbReference type="EMBL" id="VDO69748.1"/>
    </source>
</evidence>
<keyword evidence="3" id="KW-1185">Reference proteome</keyword>
<keyword evidence="1" id="KW-0812">Transmembrane</keyword>
<protein>
    <submittedName>
        <fullName evidence="4">Transmembrane protein 53</fullName>
    </submittedName>
</protein>
<evidence type="ECO:0000313" key="3">
    <source>
        <dbReference type="Proteomes" id="UP000050761"/>
    </source>
</evidence>
<reference evidence="4" key="2">
    <citation type="submission" date="2019-09" db="UniProtKB">
        <authorList>
            <consortium name="WormBaseParasite"/>
        </authorList>
    </citation>
    <scope>IDENTIFICATION</scope>
</reference>
<organism evidence="3 4">
    <name type="scientific">Heligmosomoides polygyrus</name>
    <name type="common">Parasitic roundworm</name>
    <dbReference type="NCBI Taxonomy" id="6339"/>
    <lineage>
        <taxon>Eukaryota</taxon>
        <taxon>Metazoa</taxon>
        <taxon>Ecdysozoa</taxon>
        <taxon>Nematoda</taxon>
        <taxon>Chromadorea</taxon>
        <taxon>Rhabditida</taxon>
        <taxon>Rhabditina</taxon>
        <taxon>Rhabditomorpha</taxon>
        <taxon>Strongyloidea</taxon>
        <taxon>Heligmosomidae</taxon>
        <taxon>Heligmosomoides</taxon>
    </lineage>
</organism>
<proteinExistence type="predicted"/>